<comment type="caution">
    <text evidence="1">The sequence shown here is derived from an EMBL/GenBank/DDBJ whole genome shotgun (WGS) entry which is preliminary data.</text>
</comment>
<dbReference type="EMBL" id="BART01009169">
    <property type="protein sequence ID" value="GAG64048.1"/>
    <property type="molecule type" value="Genomic_DNA"/>
</dbReference>
<gene>
    <name evidence="1" type="ORF">S01H4_20400</name>
</gene>
<sequence length="46" mass="5019">MPGARAGDITSQEIVTYLKLVYAKGENLDKTLADALLIYVLHDQLG</sequence>
<feature type="non-terminal residue" evidence="1">
    <location>
        <position position="46"/>
    </location>
</feature>
<protein>
    <submittedName>
        <fullName evidence="1">Uncharacterized protein</fullName>
    </submittedName>
</protein>
<name>X0ZUA8_9ZZZZ</name>
<dbReference type="AlphaFoldDB" id="X0ZUA8"/>
<reference evidence="1" key="1">
    <citation type="journal article" date="2014" name="Front. Microbiol.">
        <title>High frequency of phylogenetically diverse reductive dehalogenase-homologous genes in deep subseafloor sedimentary metagenomes.</title>
        <authorList>
            <person name="Kawai M."/>
            <person name="Futagami T."/>
            <person name="Toyoda A."/>
            <person name="Takaki Y."/>
            <person name="Nishi S."/>
            <person name="Hori S."/>
            <person name="Arai W."/>
            <person name="Tsubouchi T."/>
            <person name="Morono Y."/>
            <person name="Uchiyama I."/>
            <person name="Ito T."/>
            <person name="Fujiyama A."/>
            <person name="Inagaki F."/>
            <person name="Takami H."/>
        </authorList>
    </citation>
    <scope>NUCLEOTIDE SEQUENCE</scope>
    <source>
        <strain evidence="1">Expedition CK06-06</strain>
    </source>
</reference>
<organism evidence="1">
    <name type="scientific">marine sediment metagenome</name>
    <dbReference type="NCBI Taxonomy" id="412755"/>
    <lineage>
        <taxon>unclassified sequences</taxon>
        <taxon>metagenomes</taxon>
        <taxon>ecological metagenomes</taxon>
    </lineage>
</organism>
<evidence type="ECO:0000313" key="1">
    <source>
        <dbReference type="EMBL" id="GAG64048.1"/>
    </source>
</evidence>
<accession>X0ZUA8</accession>
<proteinExistence type="predicted"/>